<name>A0A1F7XKP9_9BACT</name>
<accession>A0A1F7XKP9</accession>
<protein>
    <submittedName>
        <fullName evidence="1">Uncharacterized protein</fullName>
    </submittedName>
</protein>
<dbReference type="STRING" id="1802485.A2V97_01885"/>
<evidence type="ECO:0000313" key="1">
    <source>
        <dbReference type="EMBL" id="OGM15359.1"/>
    </source>
</evidence>
<proteinExistence type="predicted"/>
<dbReference type="AlphaFoldDB" id="A0A1F7XKP9"/>
<dbReference type="Proteomes" id="UP000177382">
    <property type="component" value="Unassembled WGS sequence"/>
</dbReference>
<reference evidence="1 2" key="1">
    <citation type="journal article" date="2016" name="Nat. Commun.">
        <title>Thousands of microbial genomes shed light on interconnected biogeochemical processes in an aquifer system.</title>
        <authorList>
            <person name="Anantharaman K."/>
            <person name="Brown C.T."/>
            <person name="Hug L.A."/>
            <person name="Sharon I."/>
            <person name="Castelle C.J."/>
            <person name="Probst A.J."/>
            <person name="Thomas B.C."/>
            <person name="Singh A."/>
            <person name="Wilkins M.J."/>
            <person name="Karaoz U."/>
            <person name="Brodie E.L."/>
            <person name="Williams K.H."/>
            <person name="Hubbard S.S."/>
            <person name="Banfield J.F."/>
        </authorList>
    </citation>
    <scope>NUCLEOTIDE SEQUENCE [LARGE SCALE GENOMIC DNA]</scope>
</reference>
<gene>
    <name evidence="1" type="ORF">A2V97_01885</name>
</gene>
<organism evidence="1 2">
    <name type="scientific">Candidatus Woesebacteria bacterium RBG_16_42_24</name>
    <dbReference type="NCBI Taxonomy" id="1802485"/>
    <lineage>
        <taxon>Bacteria</taxon>
        <taxon>Candidatus Woeseibacteriota</taxon>
    </lineage>
</organism>
<comment type="caution">
    <text evidence="1">The sequence shown here is derived from an EMBL/GenBank/DDBJ whole genome shotgun (WGS) entry which is preliminary data.</text>
</comment>
<evidence type="ECO:0000313" key="2">
    <source>
        <dbReference type="Proteomes" id="UP000177382"/>
    </source>
</evidence>
<dbReference type="EMBL" id="MGFX01000006">
    <property type="protein sequence ID" value="OGM15359.1"/>
    <property type="molecule type" value="Genomic_DNA"/>
</dbReference>
<sequence length="226" mass="25397">MAGKEEEETTLSFSDILGEIMSNKDYLTGAEPEGSDWDFSDWPGYDFRQFGGWVLGEKFFSIPTIDNKLLAIRIVQTDPKQFSVKTPDGGISVGFVLTPVNARGFPTILIGKDLGGGEKVIRNSRQPAGWHRIPQPLRDLAKEVGSIEKSSLTQSSETVEWSAFLKDILVAKRVFPDHYKPTDFMVRDRLELGPDEEYSEEDIRLAEMQIVEDELLTIAYADYVLA</sequence>